<dbReference type="RefSeq" id="XP_060413212.1">
    <property type="nucleotide sequence ID" value="XM_060554914.1"/>
</dbReference>
<feature type="region of interest" description="Disordered" evidence="3">
    <location>
        <begin position="1"/>
        <end position="26"/>
    </location>
</feature>
<gene>
    <name evidence="6" type="ORF">LY79DRAFT_517284</name>
</gene>
<dbReference type="InterPro" id="IPR000845">
    <property type="entry name" value="Nucleoside_phosphorylase_d"/>
</dbReference>
<feature type="repeat" description="ANK" evidence="2">
    <location>
        <begin position="1038"/>
        <end position="1070"/>
    </location>
</feature>
<dbReference type="PROSITE" id="PS50088">
    <property type="entry name" value="ANK_REPEAT"/>
    <property type="match status" value="4"/>
</dbReference>
<evidence type="ECO:0000313" key="7">
    <source>
        <dbReference type="Proteomes" id="UP001230504"/>
    </source>
</evidence>
<evidence type="ECO:0000256" key="3">
    <source>
        <dbReference type="SAM" id="MobiDB-lite"/>
    </source>
</evidence>
<protein>
    <submittedName>
        <fullName evidence="6">Pfs, NACHT and ankyrin domain protein</fullName>
    </submittedName>
</protein>
<feature type="domain" description="Nucleoside phosphorylase" evidence="4">
    <location>
        <begin position="39"/>
        <end position="318"/>
    </location>
</feature>
<keyword evidence="1" id="KW-0677">Repeat</keyword>
<evidence type="ECO:0000256" key="1">
    <source>
        <dbReference type="ARBA" id="ARBA00022737"/>
    </source>
</evidence>
<name>A0AAD8PXC6_9PEZI</name>
<dbReference type="Proteomes" id="UP001230504">
    <property type="component" value="Unassembled WGS sequence"/>
</dbReference>
<dbReference type="InterPro" id="IPR027417">
    <property type="entry name" value="P-loop_NTPase"/>
</dbReference>
<dbReference type="PROSITE" id="PS50297">
    <property type="entry name" value="ANK_REP_REGION"/>
    <property type="match status" value="5"/>
</dbReference>
<feature type="region of interest" description="Disordered" evidence="3">
    <location>
        <begin position="349"/>
        <end position="368"/>
    </location>
</feature>
<dbReference type="Gene3D" id="1.25.40.20">
    <property type="entry name" value="Ankyrin repeat-containing domain"/>
    <property type="match status" value="2"/>
</dbReference>
<keyword evidence="7" id="KW-1185">Reference proteome</keyword>
<feature type="domain" description="Nephrocystin 3-like N-terminal" evidence="5">
    <location>
        <begin position="397"/>
        <end position="570"/>
    </location>
</feature>
<keyword evidence="2" id="KW-0040">ANK repeat</keyword>
<feature type="repeat" description="ANK" evidence="2">
    <location>
        <begin position="984"/>
        <end position="1016"/>
    </location>
</feature>
<evidence type="ECO:0000313" key="6">
    <source>
        <dbReference type="EMBL" id="KAK1589671.1"/>
    </source>
</evidence>
<feature type="repeat" description="ANK" evidence="2">
    <location>
        <begin position="951"/>
        <end position="983"/>
    </location>
</feature>
<dbReference type="GeneID" id="85439154"/>
<comment type="caution">
    <text evidence="6">The sequence shown here is derived from an EMBL/GenBank/DDBJ whole genome shotgun (WGS) entry which is preliminary data.</text>
</comment>
<evidence type="ECO:0000259" key="5">
    <source>
        <dbReference type="Pfam" id="PF24883"/>
    </source>
</evidence>
<dbReference type="EMBL" id="JAHLJV010000037">
    <property type="protein sequence ID" value="KAK1589671.1"/>
    <property type="molecule type" value="Genomic_DNA"/>
</dbReference>
<organism evidence="6 7">
    <name type="scientific">Colletotrichum navitas</name>
    <dbReference type="NCBI Taxonomy" id="681940"/>
    <lineage>
        <taxon>Eukaryota</taxon>
        <taxon>Fungi</taxon>
        <taxon>Dikarya</taxon>
        <taxon>Ascomycota</taxon>
        <taxon>Pezizomycotina</taxon>
        <taxon>Sordariomycetes</taxon>
        <taxon>Hypocreomycetidae</taxon>
        <taxon>Glomerellales</taxon>
        <taxon>Glomerellaceae</taxon>
        <taxon>Colletotrichum</taxon>
        <taxon>Colletotrichum graminicola species complex</taxon>
    </lineage>
</organism>
<evidence type="ECO:0000256" key="2">
    <source>
        <dbReference type="PROSITE-ProRule" id="PRU00023"/>
    </source>
</evidence>
<proteinExistence type="predicted"/>
<dbReference type="GO" id="GO:0003824">
    <property type="term" value="F:catalytic activity"/>
    <property type="evidence" value="ECO:0007669"/>
    <property type="project" value="InterPro"/>
</dbReference>
<dbReference type="PRINTS" id="PR01415">
    <property type="entry name" value="ANKYRIN"/>
</dbReference>
<dbReference type="Pfam" id="PF12796">
    <property type="entry name" value="Ank_2"/>
    <property type="match status" value="3"/>
</dbReference>
<dbReference type="InterPro" id="IPR053137">
    <property type="entry name" value="NLR-like"/>
</dbReference>
<feature type="compositionally biased region" description="Basic and acidic residues" evidence="3">
    <location>
        <begin position="1"/>
        <end position="16"/>
    </location>
</feature>
<dbReference type="Gene3D" id="3.40.50.300">
    <property type="entry name" value="P-loop containing nucleotide triphosphate hydrolases"/>
    <property type="match status" value="1"/>
</dbReference>
<accession>A0AAD8PXC6</accession>
<evidence type="ECO:0000259" key="4">
    <source>
        <dbReference type="Pfam" id="PF01048"/>
    </source>
</evidence>
<dbReference type="SUPFAM" id="SSF48403">
    <property type="entry name" value="Ankyrin repeat"/>
    <property type="match status" value="1"/>
</dbReference>
<dbReference type="InterPro" id="IPR056884">
    <property type="entry name" value="NPHP3-like_N"/>
</dbReference>
<dbReference type="AlphaFoldDB" id="A0AAD8PXC6"/>
<dbReference type="GO" id="GO:0009116">
    <property type="term" value="P:nucleoside metabolic process"/>
    <property type="evidence" value="ECO:0007669"/>
    <property type="project" value="InterPro"/>
</dbReference>
<dbReference type="SUPFAM" id="SSF52540">
    <property type="entry name" value="P-loop containing nucleoside triphosphate hydrolases"/>
    <property type="match status" value="1"/>
</dbReference>
<dbReference type="InterPro" id="IPR035994">
    <property type="entry name" value="Nucleoside_phosphorylase_sf"/>
</dbReference>
<dbReference type="Gene3D" id="3.40.50.1580">
    <property type="entry name" value="Nucleoside phosphorylase domain"/>
    <property type="match status" value="1"/>
</dbReference>
<dbReference type="Pfam" id="PF01048">
    <property type="entry name" value="PNP_UDP_1"/>
    <property type="match status" value="1"/>
</dbReference>
<dbReference type="SMART" id="SM00248">
    <property type="entry name" value="ANK"/>
    <property type="match status" value="5"/>
</dbReference>
<dbReference type="InterPro" id="IPR002110">
    <property type="entry name" value="Ankyrin_rpt"/>
</dbReference>
<dbReference type="PANTHER" id="PTHR46082:SF11">
    <property type="entry name" value="AAA+ ATPASE DOMAIN-CONTAINING PROTEIN-RELATED"/>
    <property type="match status" value="1"/>
</dbReference>
<sequence>MDRRRPWQDDDVETSHLPRRQKTSHHDDARRFLPHDCYTIAWICALHIEMAAARAMLDEEHQAPVAFTNDSNTYSLGSIRGHNVVIACLPNAQYGTNNAANVLTNLTRTFRSVNLGLMVGIGGGVPSMADVRLGDIVVGTRVMQYDLGKIVEDGQIRRTAVPKTPHQTFGSAVSALRCEHELRPSYIPVILEDKLGNHPGYCRPALPDQLFPATYEHEASTPDCSRCDQSKLTPRRGRLSQDPSIHYGVIASGNQVMRSGTVRDNVARQLDAVCFEMEAAGLMDILPCLPIRGICDYSDSHKNKEWQRYAAATAAAYATELLALLPNAYGHRRPSHQSHLAQPTQWSDFPQSGPATVQDRAAGQNMSDDRRRNLLDSLKFDNIDSRKVDIRAAHAKTCQWFLSHPDYLAWLDPSRMKEHRGFLWIRGKPGAGKSTIMKFIYLRTKKARKTRGVIASFFFHARGEQLEKSVAGMYRSLLLQLLEGYPDLQAVLDDPDVVPRTQSGCPSLNILKDIFTASVSRLGSRPFTCFVDALDECDEQQVRAMVQDLEELADESTEKGQLLRICFSSRHYPYINIRHGIHLTLDGQPGHVNDLTNYVTSRLNIKDPKLVDELQGQILEKAAGVFLWVILVVEILNKENGRGRLALKKRLKDIPDQLSELFKDILRRDNQNMDQLLLCVLWILLAKRPLRPNEFYHALWSGLSPQGLVDDEVPDVTSQDSGDTITSCVVSYSKGLAEITKSNQPIVQFIHESVRDFLVKDKGLQEIWPAVGYDWECQGHDRLKQCCFVYMNYHMAPGSLSIHSPAAHEEHHDNDANNFPFLEYASHHVLLHSDGAELAISQENFLSDFPLSLWIPIYNQFERYQIRRYSSQAKLPYILADMGLARLVHKIPADEMHACYPEERYKYTLFAALANGHKDAFASILGLTSRIYNGGDITEGLSHRRNDPALKEFKPLTWAAQAGRKDIARLLLAKGADINEKDYKGKTPICEAILAGHKEVVRVLLERGADAEDTLTFASRDGHEEAVRMLVEGGADANSGGALAFASIGGHKEVVRVLLERGADANSAGVLTSASIRGHKEVVRVLLEGGADANSLVLGNKTALYHARQNGYTEIAQLLLDHGAEAD</sequence>
<dbReference type="PANTHER" id="PTHR46082">
    <property type="entry name" value="ATP/GTP-BINDING PROTEIN-RELATED"/>
    <property type="match status" value="1"/>
</dbReference>
<dbReference type="SUPFAM" id="SSF53167">
    <property type="entry name" value="Purine and uridine phosphorylases"/>
    <property type="match status" value="1"/>
</dbReference>
<dbReference type="Pfam" id="PF24883">
    <property type="entry name" value="NPHP3_N"/>
    <property type="match status" value="1"/>
</dbReference>
<dbReference type="InterPro" id="IPR036770">
    <property type="entry name" value="Ankyrin_rpt-contain_sf"/>
</dbReference>
<feature type="repeat" description="ANK" evidence="2">
    <location>
        <begin position="1099"/>
        <end position="1127"/>
    </location>
</feature>
<reference evidence="6" key="1">
    <citation type="submission" date="2021-06" db="EMBL/GenBank/DDBJ databases">
        <title>Comparative genomics, transcriptomics and evolutionary studies reveal genomic signatures of adaptation to plant cell wall in hemibiotrophic fungi.</title>
        <authorList>
            <consortium name="DOE Joint Genome Institute"/>
            <person name="Baroncelli R."/>
            <person name="Diaz J.F."/>
            <person name="Benocci T."/>
            <person name="Peng M."/>
            <person name="Battaglia E."/>
            <person name="Haridas S."/>
            <person name="Andreopoulos W."/>
            <person name="Labutti K."/>
            <person name="Pangilinan J."/>
            <person name="Floch G.L."/>
            <person name="Makela M.R."/>
            <person name="Henrissat B."/>
            <person name="Grigoriev I.V."/>
            <person name="Crouch J.A."/>
            <person name="De Vries R.P."/>
            <person name="Sukno S.A."/>
            <person name="Thon M.R."/>
        </authorList>
    </citation>
    <scope>NUCLEOTIDE SEQUENCE</scope>
    <source>
        <strain evidence="6">CBS 125086</strain>
    </source>
</reference>